<protein>
    <recommendedName>
        <fullName evidence="9">Pectinesterase</fullName>
        <ecNumber evidence="9">3.1.1.11</ecNumber>
    </recommendedName>
</protein>
<evidence type="ECO:0000256" key="8">
    <source>
        <dbReference type="PROSITE-ProRule" id="PRU10040"/>
    </source>
</evidence>
<sequence>MVRIENDGEVSVDKWDRVNDTNKQVYASCSPLLPSLSHTNTYTTIITYTMPIFSSHAQPIGNNICIALLSLLLGMKILLFLGLASSLPTPSPSHFSKFSDADIFSACKRTPHKAACESMLSSTLLSALPETPEELFVLSVKFSMDRAYLARALAYNLTLNYEKSRSNYITSGMNDCLELLDDTLDQLTNVVNNNTNQQTQTTTDDIQTWLSAACTNQETCLESIENDKIEVEKGVMDSTIQNLSQLISNTLTLYMSSKTSIIRGGNRRLLYDDFPSWVSVSERKLLHASMGEIEVSAVVAKDGSGTHKTIVEALEASMEGGGRTVIHVQAGTYHEYIKIPTKQKNVMLVGDGKGKTVIVGDRSHGGGWTTFQSATVAAMGDGFIARDITFVNSAGPAKQQAVALRVGSDKSVIFRCSILGYQDSLYVHSKRQFYRENDIYGTVDFIFGNSAVVLQNCNIYVRKPLSGQNNLITAQGRSSPDQNTGISIHNCKIQAASDFAGEKSKFATYLGRPWKQYSRTVIMQSFLDDLIHPSGWSPWSGSFALKSLYYGEYKNSGPGSSTSSRVKWSGYHASLTSTEAQTFTVAGFIAGHLWLPSTGVSFDSGLLG</sequence>
<evidence type="ECO:0000256" key="3">
    <source>
        <dbReference type="ARBA" id="ARBA00006027"/>
    </source>
</evidence>
<dbReference type="Pfam" id="PF04043">
    <property type="entry name" value="PMEI"/>
    <property type="match status" value="1"/>
</dbReference>
<dbReference type="Pfam" id="PF01095">
    <property type="entry name" value="Pectinesterase"/>
    <property type="match status" value="1"/>
</dbReference>
<comment type="similarity">
    <text evidence="4">In the C-terminal section; belongs to the pectinesterase family.</text>
</comment>
<evidence type="ECO:0000259" key="10">
    <source>
        <dbReference type="SMART" id="SM00856"/>
    </source>
</evidence>
<dbReference type="AlphaFoldDB" id="A0AAW0JL18"/>
<evidence type="ECO:0000256" key="9">
    <source>
        <dbReference type="RuleBase" id="RU000589"/>
    </source>
</evidence>
<dbReference type="Gene3D" id="1.20.140.40">
    <property type="entry name" value="Invertase/pectin methylesterase inhibitor family protein"/>
    <property type="match status" value="1"/>
</dbReference>
<gene>
    <name evidence="11" type="primary">PME35</name>
    <name evidence="11" type="ORF">CFP56_030932</name>
</gene>
<dbReference type="EMBL" id="PKMF04000518">
    <property type="protein sequence ID" value="KAK7827627.1"/>
    <property type="molecule type" value="Genomic_DNA"/>
</dbReference>
<dbReference type="NCBIfam" id="TIGR01614">
    <property type="entry name" value="PME_inhib"/>
    <property type="match status" value="1"/>
</dbReference>
<dbReference type="FunFam" id="2.160.20.10:FF:000001">
    <property type="entry name" value="Pectinesterase"/>
    <property type="match status" value="1"/>
</dbReference>
<dbReference type="SUPFAM" id="SSF101148">
    <property type="entry name" value="Plant invertase/pectin methylesterase inhibitor"/>
    <property type="match status" value="1"/>
</dbReference>
<comment type="pathway">
    <text evidence="2 9">Glycan metabolism; pectin degradation; 2-dehydro-3-deoxy-D-gluconate from pectin: step 1/5.</text>
</comment>
<comment type="catalytic activity">
    <reaction evidence="9">
        <text>[(1-&gt;4)-alpha-D-galacturonosyl methyl ester](n) + n H2O = [(1-&gt;4)-alpha-D-galacturonosyl](n) + n methanol + n H(+)</text>
        <dbReference type="Rhea" id="RHEA:22380"/>
        <dbReference type="Rhea" id="RHEA-COMP:14570"/>
        <dbReference type="Rhea" id="RHEA-COMP:14573"/>
        <dbReference type="ChEBI" id="CHEBI:15377"/>
        <dbReference type="ChEBI" id="CHEBI:15378"/>
        <dbReference type="ChEBI" id="CHEBI:17790"/>
        <dbReference type="ChEBI" id="CHEBI:140522"/>
        <dbReference type="ChEBI" id="CHEBI:140523"/>
        <dbReference type="EC" id="3.1.1.11"/>
    </reaction>
</comment>
<feature type="active site" evidence="8">
    <location>
        <position position="444"/>
    </location>
</feature>
<comment type="similarity">
    <text evidence="3">In the N-terminal section; belongs to the PMEI family.</text>
</comment>
<name>A0AAW0JL18_QUESU</name>
<evidence type="ECO:0000313" key="11">
    <source>
        <dbReference type="EMBL" id="KAK7827627.1"/>
    </source>
</evidence>
<dbReference type="InterPro" id="IPR011050">
    <property type="entry name" value="Pectin_lyase_fold/virulence"/>
</dbReference>
<dbReference type="InterPro" id="IPR000070">
    <property type="entry name" value="Pectinesterase_cat"/>
</dbReference>
<dbReference type="SUPFAM" id="SSF51126">
    <property type="entry name" value="Pectin lyase-like"/>
    <property type="match status" value="1"/>
</dbReference>
<accession>A0AAW0JL18</accession>
<dbReference type="InterPro" id="IPR035513">
    <property type="entry name" value="Invertase/methylesterase_inhib"/>
</dbReference>
<dbReference type="PROSITE" id="PS00503">
    <property type="entry name" value="PECTINESTERASE_2"/>
    <property type="match status" value="1"/>
</dbReference>
<keyword evidence="6 9" id="KW-0378">Hydrolase</keyword>
<dbReference type="Gene3D" id="2.160.20.10">
    <property type="entry name" value="Single-stranded right-handed beta-helix, Pectin lyase-like"/>
    <property type="match status" value="1"/>
</dbReference>
<keyword evidence="12" id="KW-1185">Reference proteome</keyword>
<dbReference type="EC" id="3.1.1.11" evidence="9"/>
<dbReference type="GO" id="GO:0030599">
    <property type="term" value="F:pectinesterase activity"/>
    <property type="evidence" value="ECO:0007669"/>
    <property type="project" value="UniProtKB-UniRule"/>
</dbReference>
<keyword evidence="7 9" id="KW-0063">Aspartyl esterase</keyword>
<dbReference type="PANTHER" id="PTHR31707">
    <property type="entry name" value="PECTINESTERASE"/>
    <property type="match status" value="1"/>
</dbReference>
<dbReference type="GO" id="GO:0045490">
    <property type="term" value="P:pectin catabolic process"/>
    <property type="evidence" value="ECO:0007669"/>
    <property type="project" value="UniProtKB-UniRule"/>
</dbReference>
<dbReference type="GO" id="GO:0004857">
    <property type="term" value="F:enzyme inhibitor activity"/>
    <property type="evidence" value="ECO:0007669"/>
    <property type="project" value="InterPro"/>
</dbReference>
<feature type="domain" description="Pectinesterase inhibitor" evidence="10">
    <location>
        <begin position="98"/>
        <end position="253"/>
    </location>
</feature>
<evidence type="ECO:0000313" key="12">
    <source>
        <dbReference type="Proteomes" id="UP000237347"/>
    </source>
</evidence>
<dbReference type="CDD" id="cd15798">
    <property type="entry name" value="PMEI-like_3"/>
    <property type="match status" value="1"/>
</dbReference>
<comment type="caution">
    <text evidence="11">The sequence shown here is derived from an EMBL/GenBank/DDBJ whole genome shotgun (WGS) entry which is preliminary data.</text>
</comment>
<reference evidence="11 12" key="1">
    <citation type="journal article" date="2018" name="Sci. Data">
        <title>The draft genome sequence of cork oak.</title>
        <authorList>
            <person name="Ramos A.M."/>
            <person name="Usie A."/>
            <person name="Barbosa P."/>
            <person name="Barros P.M."/>
            <person name="Capote T."/>
            <person name="Chaves I."/>
            <person name="Simoes F."/>
            <person name="Abreu I."/>
            <person name="Carrasquinho I."/>
            <person name="Faro C."/>
            <person name="Guimaraes J.B."/>
            <person name="Mendonca D."/>
            <person name="Nobrega F."/>
            <person name="Rodrigues L."/>
            <person name="Saibo N.J.M."/>
            <person name="Varela M.C."/>
            <person name="Egas C."/>
            <person name="Matos J."/>
            <person name="Miguel C.M."/>
            <person name="Oliveira M.M."/>
            <person name="Ricardo C.P."/>
            <person name="Goncalves S."/>
        </authorList>
    </citation>
    <scope>NUCLEOTIDE SEQUENCE [LARGE SCALE GENOMIC DNA]</scope>
    <source>
        <strain evidence="12">cv. HL8</strain>
    </source>
</reference>
<evidence type="ECO:0000256" key="4">
    <source>
        <dbReference type="ARBA" id="ARBA00007786"/>
    </source>
</evidence>
<dbReference type="SMART" id="SM00856">
    <property type="entry name" value="PMEI"/>
    <property type="match status" value="1"/>
</dbReference>
<dbReference type="Proteomes" id="UP000237347">
    <property type="component" value="Unassembled WGS sequence"/>
</dbReference>
<proteinExistence type="inferred from homology"/>
<dbReference type="InterPro" id="IPR012334">
    <property type="entry name" value="Pectin_lyas_fold"/>
</dbReference>
<evidence type="ECO:0000256" key="6">
    <source>
        <dbReference type="ARBA" id="ARBA00022801"/>
    </source>
</evidence>
<comment type="subcellular location">
    <subcellularLocation>
        <location evidence="1">Secreted</location>
        <location evidence="1">Cell wall</location>
    </subcellularLocation>
</comment>
<dbReference type="GO" id="GO:0042545">
    <property type="term" value="P:cell wall modification"/>
    <property type="evidence" value="ECO:0007669"/>
    <property type="project" value="UniProtKB-UniRule"/>
</dbReference>
<dbReference type="InterPro" id="IPR006501">
    <property type="entry name" value="Pectinesterase_inhib_dom"/>
</dbReference>
<evidence type="ECO:0000256" key="5">
    <source>
        <dbReference type="ARBA" id="ARBA00022512"/>
    </source>
</evidence>
<evidence type="ECO:0000256" key="7">
    <source>
        <dbReference type="ARBA" id="ARBA00023085"/>
    </source>
</evidence>
<evidence type="ECO:0000256" key="2">
    <source>
        <dbReference type="ARBA" id="ARBA00005184"/>
    </source>
</evidence>
<organism evidence="11 12">
    <name type="scientific">Quercus suber</name>
    <name type="common">Cork oak</name>
    <dbReference type="NCBI Taxonomy" id="58331"/>
    <lineage>
        <taxon>Eukaryota</taxon>
        <taxon>Viridiplantae</taxon>
        <taxon>Streptophyta</taxon>
        <taxon>Embryophyta</taxon>
        <taxon>Tracheophyta</taxon>
        <taxon>Spermatophyta</taxon>
        <taxon>Magnoliopsida</taxon>
        <taxon>eudicotyledons</taxon>
        <taxon>Gunneridae</taxon>
        <taxon>Pentapetalae</taxon>
        <taxon>rosids</taxon>
        <taxon>fabids</taxon>
        <taxon>Fagales</taxon>
        <taxon>Fagaceae</taxon>
        <taxon>Quercus</taxon>
    </lineage>
</organism>
<dbReference type="InterPro" id="IPR033131">
    <property type="entry name" value="Pectinesterase_Asp_AS"/>
</dbReference>
<evidence type="ECO:0000256" key="1">
    <source>
        <dbReference type="ARBA" id="ARBA00004191"/>
    </source>
</evidence>
<keyword evidence="5" id="KW-0134">Cell wall</keyword>
<keyword evidence="5" id="KW-0964">Secreted</keyword>